<evidence type="ECO:0000256" key="2">
    <source>
        <dbReference type="ARBA" id="ARBA00022692"/>
    </source>
</evidence>
<organism evidence="8">
    <name type="scientific">hydrothermal vent metagenome</name>
    <dbReference type="NCBI Taxonomy" id="652676"/>
    <lineage>
        <taxon>unclassified sequences</taxon>
        <taxon>metagenomes</taxon>
        <taxon>ecological metagenomes</taxon>
    </lineage>
</organism>
<protein>
    <submittedName>
        <fullName evidence="8">Outer membrane protein assembly factor YaeT</fullName>
    </submittedName>
</protein>
<dbReference type="Gene3D" id="2.40.160.50">
    <property type="entry name" value="membrane protein fhac: a member of the omp85/tpsb transporter family"/>
    <property type="match status" value="1"/>
</dbReference>
<dbReference type="InterPro" id="IPR039910">
    <property type="entry name" value="D15-like"/>
</dbReference>
<feature type="domain" description="POTRA" evidence="7">
    <location>
        <begin position="303"/>
        <end position="381"/>
    </location>
</feature>
<dbReference type="PANTHER" id="PTHR12815:SF47">
    <property type="entry name" value="TRANSLOCATION AND ASSEMBLY MODULE SUBUNIT TAMA"/>
    <property type="match status" value="1"/>
</dbReference>
<feature type="compositionally biased region" description="Low complexity" evidence="6">
    <location>
        <begin position="555"/>
        <end position="568"/>
    </location>
</feature>
<proteinExistence type="predicted"/>
<feature type="compositionally biased region" description="Basic residues" evidence="6">
    <location>
        <begin position="471"/>
        <end position="502"/>
    </location>
</feature>
<keyword evidence="2" id="KW-0812">Transmembrane</keyword>
<evidence type="ECO:0000256" key="5">
    <source>
        <dbReference type="ARBA" id="ARBA00023237"/>
    </source>
</evidence>
<evidence type="ECO:0000259" key="7">
    <source>
        <dbReference type="PROSITE" id="PS51779"/>
    </source>
</evidence>
<evidence type="ECO:0000256" key="4">
    <source>
        <dbReference type="ARBA" id="ARBA00023136"/>
    </source>
</evidence>
<dbReference type="PANTHER" id="PTHR12815">
    <property type="entry name" value="SORTING AND ASSEMBLY MACHINERY SAMM50 PROTEIN FAMILY MEMBER"/>
    <property type="match status" value="1"/>
</dbReference>
<sequence>MAYFSIQNSRLARPQTQTVMRVMCGIAVFIFTISMTAAQSPFEERHAGNNHHERKTASQRVNVVQNLLGIKIEGNVSIPRSTIMPYIKSHPQRPANPAQVKKDISALYGTGWFSSVRSTYRMKEKGPLLVFQVVESPIVKKVEYRGNKKIKDKHLAANTGLKRGSAFNIHSNKDAVSRLEKFYHEKGFFFAKVKLIKGDRNDDREVIFRINEGPKVRVTKIKFTGNKFFRDSVLKLKMKTKTAILWKFSGLYNPETIPEDIVALKEYYHSLGFFDVRIKQKVSFTKGKGYVTIEYKIKEGIRYKLRKVEYIGNNIFSSKQLSEESKLRAGDYFDTRKMTKDVAAIKDRYGKLGRLFATVQATPRFLETPGQADLELRINEDKVYIIRKIDVNIRGDQTHTKRSVALNAGTISPGDLADPKEIMRSKARIEGLQIFERGGEKGVQIHINRVEKSAQKKPVFRGQNKSFPRSYPRRKTAPPVRRKLRKVSPRYRTQRTTRRRSVFRGQSEELANPFEKKQNSYRAPANPFRENNSFRENNRVSTRTAPSIQRRLRTSSRTTPRSSSQTIPYHSAVGSEAVPQPYQTIQQQSHTDDLGLSHPVNPLFETSPQGDLYGDTVRQEYPNLVDIIVEPTEARTGRLMFGVGVNSDAGVVGSIVLDERNFDLFRPPRTIGDLLDGNAWRGAGQRFRIEAVPGSQLSRYMVNWSDPYVFDTNYSLGLSGFFFSRFYDDWTEQRLGGRISIGRQFTPFFSLNASLRLEQVEVSNPRVPTPPELAASVGEAFLSTIKLNATYDQRDSSFLPSEGYILRAGYEQAFGDFSYPRFNAKANTYWTVRSRHDGAGKHIVSLGGEIAWTGDDTPIFENYFAGGFSTFRGFDFRGIGPDTGGVKTGGKFMALGSVEYRFPLMANEMFHGVVFSDFGTVENDVALDNFRVTVGAGVRIMVPAMGPVPLAFDFAVPLTSLSSDERRLFSFYMGFTK</sequence>
<gene>
    <name evidence="8" type="ORF">MNBD_PLANCTO02-1556</name>
</gene>
<keyword evidence="4" id="KW-0472">Membrane</keyword>
<dbReference type="Pfam" id="PF07244">
    <property type="entry name" value="POTRA"/>
    <property type="match status" value="4"/>
</dbReference>
<evidence type="ECO:0000313" key="8">
    <source>
        <dbReference type="EMBL" id="VAX41796.1"/>
    </source>
</evidence>
<keyword evidence="5" id="KW-0998">Cell outer membrane</keyword>
<dbReference type="Pfam" id="PF01103">
    <property type="entry name" value="Omp85"/>
    <property type="match status" value="1"/>
</dbReference>
<evidence type="ECO:0000256" key="6">
    <source>
        <dbReference type="SAM" id="MobiDB-lite"/>
    </source>
</evidence>
<dbReference type="AlphaFoldDB" id="A0A3B1DG72"/>
<feature type="domain" description="POTRA" evidence="7">
    <location>
        <begin position="216"/>
        <end position="300"/>
    </location>
</feature>
<name>A0A3B1DG72_9ZZZZ</name>
<dbReference type="GO" id="GO:0019867">
    <property type="term" value="C:outer membrane"/>
    <property type="evidence" value="ECO:0007669"/>
    <property type="project" value="InterPro"/>
</dbReference>
<comment type="subcellular location">
    <subcellularLocation>
        <location evidence="1">Membrane</location>
    </subcellularLocation>
</comment>
<evidence type="ECO:0000256" key="1">
    <source>
        <dbReference type="ARBA" id="ARBA00004370"/>
    </source>
</evidence>
<dbReference type="EMBL" id="UOGL01000587">
    <property type="protein sequence ID" value="VAX41796.1"/>
    <property type="molecule type" value="Genomic_DNA"/>
</dbReference>
<accession>A0A3B1DG72</accession>
<feature type="region of interest" description="Disordered" evidence="6">
    <location>
        <begin position="454"/>
        <end position="574"/>
    </location>
</feature>
<reference evidence="8" key="1">
    <citation type="submission" date="2018-06" db="EMBL/GenBank/DDBJ databases">
        <authorList>
            <person name="Zhirakovskaya E."/>
        </authorList>
    </citation>
    <scope>NUCLEOTIDE SEQUENCE</scope>
</reference>
<evidence type="ECO:0000256" key="3">
    <source>
        <dbReference type="ARBA" id="ARBA00022729"/>
    </source>
</evidence>
<keyword evidence="3" id="KW-0732">Signal</keyword>
<dbReference type="Gene3D" id="3.10.20.310">
    <property type="entry name" value="membrane protein fhac"/>
    <property type="match status" value="5"/>
</dbReference>
<dbReference type="InterPro" id="IPR034746">
    <property type="entry name" value="POTRA"/>
</dbReference>
<dbReference type="InterPro" id="IPR000184">
    <property type="entry name" value="Bac_surfAg_D15"/>
</dbReference>
<dbReference type="InterPro" id="IPR010827">
    <property type="entry name" value="BamA/TamA_POTRA"/>
</dbReference>
<dbReference type="PROSITE" id="PS51779">
    <property type="entry name" value="POTRA"/>
    <property type="match status" value="2"/>
</dbReference>